<evidence type="ECO:0000256" key="1">
    <source>
        <dbReference type="SAM" id="MobiDB-lite"/>
    </source>
</evidence>
<gene>
    <name evidence="3" type="ORF">GCM10017559_04160</name>
</gene>
<name>A0ABN3XQP2_9ACTN</name>
<keyword evidence="2" id="KW-0812">Transmembrane</keyword>
<feature type="region of interest" description="Disordered" evidence="1">
    <location>
        <begin position="1"/>
        <end position="28"/>
    </location>
</feature>
<organism evidence="3 4">
    <name type="scientific">Streptosporangium longisporum</name>
    <dbReference type="NCBI Taxonomy" id="46187"/>
    <lineage>
        <taxon>Bacteria</taxon>
        <taxon>Bacillati</taxon>
        <taxon>Actinomycetota</taxon>
        <taxon>Actinomycetes</taxon>
        <taxon>Streptosporangiales</taxon>
        <taxon>Streptosporangiaceae</taxon>
        <taxon>Streptosporangium</taxon>
    </lineage>
</organism>
<evidence type="ECO:0000313" key="4">
    <source>
        <dbReference type="Proteomes" id="UP001499930"/>
    </source>
</evidence>
<keyword evidence="4" id="KW-1185">Reference proteome</keyword>
<keyword evidence="2" id="KW-0472">Membrane</keyword>
<dbReference type="Proteomes" id="UP001499930">
    <property type="component" value="Unassembled WGS sequence"/>
</dbReference>
<keyword evidence="2" id="KW-1133">Transmembrane helix</keyword>
<reference evidence="4" key="1">
    <citation type="journal article" date="2019" name="Int. J. Syst. Evol. Microbiol.">
        <title>The Global Catalogue of Microorganisms (GCM) 10K type strain sequencing project: providing services to taxonomists for standard genome sequencing and annotation.</title>
        <authorList>
            <consortium name="The Broad Institute Genomics Platform"/>
            <consortium name="The Broad Institute Genome Sequencing Center for Infectious Disease"/>
            <person name="Wu L."/>
            <person name="Ma J."/>
        </authorList>
    </citation>
    <scope>NUCLEOTIDE SEQUENCE [LARGE SCALE GENOMIC DNA]</scope>
    <source>
        <strain evidence="4">JCM 3106</strain>
    </source>
</reference>
<evidence type="ECO:0000256" key="2">
    <source>
        <dbReference type="SAM" id="Phobius"/>
    </source>
</evidence>
<feature type="transmembrane region" description="Helical" evidence="2">
    <location>
        <begin position="35"/>
        <end position="61"/>
    </location>
</feature>
<evidence type="ECO:0000313" key="3">
    <source>
        <dbReference type="EMBL" id="GAA2987516.1"/>
    </source>
</evidence>
<protein>
    <submittedName>
        <fullName evidence="3">Uncharacterized protein</fullName>
    </submittedName>
</protein>
<accession>A0ABN3XQP2</accession>
<proteinExistence type="predicted"/>
<comment type="caution">
    <text evidence="3">The sequence shown here is derived from an EMBL/GenBank/DDBJ whole genome shotgun (WGS) entry which is preliminary data.</text>
</comment>
<dbReference type="EMBL" id="BAAAWD010000002">
    <property type="protein sequence ID" value="GAA2987516.1"/>
    <property type="molecule type" value="Genomic_DNA"/>
</dbReference>
<sequence>MKARTSTPVRHPSPRNPRHGAGATPRRSADVFRTATVLVAFVVLVIGRTPSSLVYISTVVVGEARFIGRRSPGEGTNVLDRRCRTVPYGAGHAGPVTEGASPG</sequence>